<dbReference type="Proteomes" id="UP000789860">
    <property type="component" value="Unassembled WGS sequence"/>
</dbReference>
<reference evidence="1" key="1">
    <citation type="submission" date="2021-06" db="EMBL/GenBank/DDBJ databases">
        <authorList>
            <person name="Kallberg Y."/>
            <person name="Tangrot J."/>
            <person name="Rosling A."/>
        </authorList>
    </citation>
    <scope>NUCLEOTIDE SEQUENCE</scope>
    <source>
        <strain evidence="1">AU212A</strain>
    </source>
</reference>
<protein>
    <submittedName>
        <fullName evidence="1">2823_t:CDS:1</fullName>
    </submittedName>
</protein>
<evidence type="ECO:0000313" key="1">
    <source>
        <dbReference type="EMBL" id="CAG8436611.1"/>
    </source>
</evidence>
<sequence>LMVKYRNNEGGKSTFYGRLYFDEFRTFFWLRPAIPTSQPSSQISAPPTSASETPASSRESAPSPSYNKVMRLNHILE</sequence>
<keyword evidence="2" id="KW-1185">Reference proteome</keyword>
<dbReference type="EMBL" id="CAJVPM010000137">
    <property type="protein sequence ID" value="CAG8436611.1"/>
    <property type="molecule type" value="Genomic_DNA"/>
</dbReference>
<evidence type="ECO:0000313" key="2">
    <source>
        <dbReference type="Proteomes" id="UP000789860"/>
    </source>
</evidence>
<proteinExistence type="predicted"/>
<comment type="caution">
    <text evidence="1">The sequence shown here is derived from an EMBL/GenBank/DDBJ whole genome shotgun (WGS) entry which is preliminary data.</text>
</comment>
<accession>A0ACA9JUM9</accession>
<organism evidence="1 2">
    <name type="scientific">Scutellospora calospora</name>
    <dbReference type="NCBI Taxonomy" id="85575"/>
    <lineage>
        <taxon>Eukaryota</taxon>
        <taxon>Fungi</taxon>
        <taxon>Fungi incertae sedis</taxon>
        <taxon>Mucoromycota</taxon>
        <taxon>Glomeromycotina</taxon>
        <taxon>Glomeromycetes</taxon>
        <taxon>Diversisporales</taxon>
        <taxon>Gigasporaceae</taxon>
        <taxon>Scutellospora</taxon>
    </lineage>
</organism>
<gene>
    <name evidence="1" type="ORF">SCALOS_LOCUS294</name>
</gene>
<feature type="non-terminal residue" evidence="1">
    <location>
        <position position="1"/>
    </location>
</feature>
<name>A0ACA9JUM9_9GLOM</name>